<dbReference type="Pfam" id="PF00400">
    <property type="entry name" value="WD40"/>
    <property type="match status" value="5"/>
</dbReference>
<dbReference type="SUPFAM" id="SSF50978">
    <property type="entry name" value="WD40 repeat-like"/>
    <property type="match status" value="1"/>
</dbReference>
<dbReference type="InterPro" id="IPR051246">
    <property type="entry name" value="WDR48"/>
</dbReference>
<dbReference type="InterPro" id="IPR036322">
    <property type="entry name" value="WD40_repeat_dom_sf"/>
</dbReference>
<dbReference type="GO" id="GO:0000724">
    <property type="term" value="P:double-strand break repair via homologous recombination"/>
    <property type="evidence" value="ECO:0007669"/>
    <property type="project" value="TreeGrafter"/>
</dbReference>
<evidence type="ECO:0000256" key="2">
    <source>
        <dbReference type="ARBA" id="ARBA00022574"/>
    </source>
</evidence>
<evidence type="ECO:0000256" key="1">
    <source>
        <dbReference type="ARBA" id="ARBA00006917"/>
    </source>
</evidence>
<comment type="similarity">
    <text evidence="1">Belongs to the WD repeat WDR48 family.</text>
</comment>
<dbReference type="Proteomes" id="UP000284842">
    <property type="component" value="Unassembled WGS sequence"/>
</dbReference>
<feature type="compositionally biased region" description="Polar residues" evidence="5">
    <location>
        <begin position="961"/>
        <end position="977"/>
    </location>
</feature>
<gene>
    <name evidence="6" type="ORF">CVT24_003290</name>
</gene>
<proteinExistence type="inferred from homology"/>
<dbReference type="PROSITE" id="PS50082">
    <property type="entry name" value="WD_REPEATS_2"/>
    <property type="match status" value="4"/>
</dbReference>
<dbReference type="FunCoup" id="A0A409YRB3">
    <property type="interactions" value="558"/>
</dbReference>
<feature type="region of interest" description="Disordered" evidence="5">
    <location>
        <begin position="481"/>
        <end position="501"/>
    </location>
</feature>
<evidence type="ECO:0000256" key="5">
    <source>
        <dbReference type="SAM" id="MobiDB-lite"/>
    </source>
</evidence>
<keyword evidence="2 4" id="KW-0853">WD repeat</keyword>
<protein>
    <submittedName>
        <fullName evidence="6">Uncharacterized protein</fullName>
    </submittedName>
</protein>
<dbReference type="OrthoDB" id="2421129at2759"/>
<dbReference type="InterPro" id="IPR019775">
    <property type="entry name" value="WD40_repeat_CS"/>
</dbReference>
<evidence type="ECO:0000313" key="6">
    <source>
        <dbReference type="EMBL" id="PPR05551.1"/>
    </source>
</evidence>
<dbReference type="PANTHER" id="PTHR19862">
    <property type="entry name" value="WD REPEAT-CONTAINING PROTEIN 48"/>
    <property type="match status" value="1"/>
</dbReference>
<dbReference type="PANTHER" id="PTHR19862:SF14">
    <property type="entry name" value="WD REPEAT-CONTAINING PROTEIN 48"/>
    <property type="match status" value="1"/>
</dbReference>
<feature type="region of interest" description="Disordered" evidence="5">
    <location>
        <begin position="1123"/>
        <end position="1158"/>
    </location>
</feature>
<dbReference type="EMBL" id="NHTK01000792">
    <property type="protein sequence ID" value="PPR05551.1"/>
    <property type="molecule type" value="Genomic_DNA"/>
</dbReference>
<dbReference type="InParanoid" id="A0A409YRB3"/>
<feature type="repeat" description="WD" evidence="4">
    <location>
        <begin position="235"/>
        <end position="268"/>
    </location>
</feature>
<dbReference type="Gene3D" id="2.130.10.10">
    <property type="entry name" value="YVTN repeat-like/Quinoprotein amine dehydrogenase"/>
    <property type="match status" value="2"/>
</dbReference>
<dbReference type="InterPro" id="IPR020472">
    <property type="entry name" value="WD40_PAC1"/>
</dbReference>
<dbReference type="STRING" id="181874.A0A409YRB3"/>
<dbReference type="GO" id="GO:0043130">
    <property type="term" value="F:ubiquitin binding"/>
    <property type="evidence" value="ECO:0007669"/>
    <property type="project" value="TreeGrafter"/>
</dbReference>
<feature type="repeat" description="WD" evidence="4">
    <location>
        <begin position="283"/>
        <end position="324"/>
    </location>
</feature>
<dbReference type="PROSITE" id="PS50294">
    <property type="entry name" value="WD_REPEATS_REGION"/>
    <property type="match status" value="3"/>
</dbReference>
<dbReference type="SMART" id="SM00320">
    <property type="entry name" value="WD40"/>
    <property type="match status" value="8"/>
</dbReference>
<dbReference type="PRINTS" id="PR00320">
    <property type="entry name" value="GPROTEINBRPT"/>
</dbReference>
<dbReference type="CDD" id="cd00200">
    <property type="entry name" value="WD40"/>
    <property type="match status" value="1"/>
</dbReference>
<dbReference type="PROSITE" id="PS00678">
    <property type="entry name" value="WD_REPEATS_1"/>
    <property type="match status" value="1"/>
</dbReference>
<evidence type="ECO:0000313" key="7">
    <source>
        <dbReference type="Proteomes" id="UP000284842"/>
    </source>
</evidence>
<organism evidence="6 7">
    <name type="scientific">Panaeolus cyanescens</name>
    <dbReference type="NCBI Taxonomy" id="181874"/>
    <lineage>
        <taxon>Eukaryota</taxon>
        <taxon>Fungi</taxon>
        <taxon>Dikarya</taxon>
        <taxon>Basidiomycota</taxon>
        <taxon>Agaricomycotina</taxon>
        <taxon>Agaricomycetes</taxon>
        <taxon>Agaricomycetidae</taxon>
        <taxon>Agaricales</taxon>
        <taxon>Agaricineae</taxon>
        <taxon>Galeropsidaceae</taxon>
        <taxon>Panaeolus</taxon>
    </lineage>
</organism>
<name>A0A409YRB3_9AGAR</name>
<keyword evidence="3" id="KW-0677">Repeat</keyword>
<accession>A0A409YRB3</accession>
<feature type="region of interest" description="Disordered" evidence="5">
    <location>
        <begin position="12"/>
        <end position="59"/>
    </location>
</feature>
<keyword evidence="7" id="KW-1185">Reference proteome</keyword>
<feature type="compositionally biased region" description="Polar residues" evidence="5">
    <location>
        <begin position="1129"/>
        <end position="1152"/>
    </location>
</feature>
<feature type="repeat" description="WD" evidence="4">
    <location>
        <begin position="191"/>
        <end position="223"/>
    </location>
</feature>
<feature type="compositionally biased region" description="Basic and acidic residues" evidence="5">
    <location>
        <begin position="795"/>
        <end position="809"/>
    </location>
</feature>
<feature type="compositionally biased region" description="Polar residues" evidence="5">
    <location>
        <begin position="870"/>
        <end position="881"/>
    </location>
</feature>
<feature type="repeat" description="WD" evidence="4">
    <location>
        <begin position="325"/>
        <end position="366"/>
    </location>
</feature>
<feature type="region of interest" description="Disordered" evidence="5">
    <location>
        <begin position="783"/>
        <end position="831"/>
    </location>
</feature>
<reference evidence="6 7" key="1">
    <citation type="journal article" date="2018" name="Evol. Lett.">
        <title>Horizontal gene cluster transfer increased hallucinogenic mushroom diversity.</title>
        <authorList>
            <person name="Reynolds H.T."/>
            <person name="Vijayakumar V."/>
            <person name="Gluck-Thaler E."/>
            <person name="Korotkin H.B."/>
            <person name="Matheny P.B."/>
            <person name="Slot J.C."/>
        </authorList>
    </citation>
    <scope>NUCLEOTIDE SEQUENCE [LARGE SCALE GENOMIC DNA]</scope>
    <source>
        <strain evidence="6 7">2629</strain>
    </source>
</reference>
<evidence type="ECO:0000256" key="4">
    <source>
        <dbReference type="PROSITE-ProRule" id="PRU00221"/>
    </source>
</evidence>
<dbReference type="InterPro" id="IPR021772">
    <property type="entry name" value="WDR48/Bun107"/>
</dbReference>
<feature type="region of interest" description="Disordered" evidence="5">
    <location>
        <begin position="870"/>
        <end position="909"/>
    </location>
</feature>
<sequence>MVQAKRRVSYILPSPSEPVPRLQLPPHGSSRLGDPGPLLTPYSAQDGGKPEWDAAQASHPRHRLGVASFALDTSTHLMGRGAPEGILYSGGRDGLIMAWELGIPMKKRAPMEHTSKGRWEMLTGWEDDVQDDEVDDMDDKPLSDGDILGDVTRSRRARAVHRNGEYPLEREWETDMATFNSGSSANFRQCTQAHTDWVNDIILCNYNQNVVSASSDGTIKSWSPHSTTITDPSTIGSHGDYVRCLANCREQNWIASGSFDRTIKLWDLTRPNDPLMTLNPADASAPKSSVYALAVDPCGRTIASGSPERVVRLWDPRTGKRTGKLVGHTDNIRAILISDDSKYLLTGSADASIKLWSLSSQKCLHTFTHHSNSVWSLYSDHPQLEVFYSGDKDGLVCRVDVDDCGDMSDGECIVLCHDRADPSRPSSEGINRIMVMDDNLMWTASGSSTIRRWNIPQRKSVRPVEIESSQSAPAVFKRLANDFSPEGSRPSTAHRDDDRRRMSVQSFATEQFKDGENDTKLNGIPYDSLIKLASPTDAFTPFSPSRIRDPEVATLYSAASVMSVPRQTTRSVAPGGFPGPPLISPLHSSRTDDTIMAPTINNTSRAEYEDRELAEDATPLVAEPDDVIAGDHGLVRSIILNDRIHVLTVDTAGEVAVWDIVRAVCKGRYCAEDVSAASHAGSITGSGDGTGDDERERSPREALEAVRERIEGEAVIPGWCAADTKAGVLTIHISERCFEAEVFADEVGFADDEKFNDESKLNLGRWVLTNLFIEFIKEELRRHPPEPSTSLSRQASRDLIELKSPPDSHRRTKPSASTPREHSTKPRHRTTASTVICSLDMVPAISPRAPLVVAAPLAVPLIPLPTQTDTHPISPLDNSIPITRPKHQRTRSGAVDTGLSPLTPGANPSEYFTARARQVSLSAATPADDTSKLPEPPTPSTPSGLMGRLRNIGKFGKRPTSDASTPTALSPSGNGVDTSTLPETAIIEIVKTPFQELLHKSLPLKPPPFTDAPPITFPSTTTVIIAEEASQSYSAVYRSSVPNLQYDLDTLEDIIPLWVAQCVLFNSKVEYPTTKISFVLMPWNKDPDVEPLPELLNTAQSKLTASRYLRIRKVLQHVQDKLDKVAPGSSANSVRSSTRTPHASDPTHTTIDGSLHEPHAHALERPRPEDVYEILCQEALLPLGMTLAAVKQYVWRSGNELVLHYRRKKREVQHS</sequence>
<evidence type="ECO:0000256" key="3">
    <source>
        <dbReference type="ARBA" id="ARBA00022737"/>
    </source>
</evidence>
<dbReference type="InterPro" id="IPR001680">
    <property type="entry name" value="WD40_rpt"/>
</dbReference>
<feature type="region of interest" description="Disordered" evidence="5">
    <location>
        <begin position="921"/>
        <end position="977"/>
    </location>
</feature>
<feature type="region of interest" description="Disordered" evidence="5">
    <location>
        <begin position="680"/>
        <end position="702"/>
    </location>
</feature>
<feature type="compositionally biased region" description="Basic and acidic residues" evidence="5">
    <location>
        <begin position="692"/>
        <end position="702"/>
    </location>
</feature>
<dbReference type="InterPro" id="IPR015943">
    <property type="entry name" value="WD40/YVTN_repeat-like_dom_sf"/>
</dbReference>
<dbReference type="Pfam" id="PF11816">
    <property type="entry name" value="DUF3337"/>
    <property type="match status" value="1"/>
</dbReference>
<dbReference type="AlphaFoldDB" id="A0A409YRB3"/>
<comment type="caution">
    <text evidence="6">The sequence shown here is derived from an EMBL/GenBank/DDBJ whole genome shotgun (WGS) entry which is preliminary data.</text>
</comment>